<dbReference type="PANTHER" id="PTHR43806:SF11">
    <property type="entry name" value="CEREVISIN-RELATED"/>
    <property type="match status" value="1"/>
</dbReference>
<evidence type="ECO:0000256" key="7">
    <source>
        <dbReference type="SAM" id="SignalP"/>
    </source>
</evidence>
<dbReference type="GO" id="GO:0005615">
    <property type="term" value="C:extracellular space"/>
    <property type="evidence" value="ECO:0007669"/>
    <property type="project" value="TreeGrafter"/>
</dbReference>
<dbReference type="InterPro" id="IPR023827">
    <property type="entry name" value="Peptidase_S8_Asp-AS"/>
</dbReference>
<keyword evidence="3 5" id="KW-0378">Hydrolase</keyword>
<protein>
    <submittedName>
        <fullName evidence="10">Subtilisin family serine protease</fullName>
    </submittedName>
</protein>
<dbReference type="InterPro" id="IPR050131">
    <property type="entry name" value="Peptidase_S8_subtilisin-like"/>
</dbReference>
<dbReference type="RefSeq" id="WP_179754896.1">
    <property type="nucleotide sequence ID" value="NZ_JACCBU010000001.1"/>
</dbReference>
<dbReference type="PRINTS" id="PR00723">
    <property type="entry name" value="SUBTILISIN"/>
</dbReference>
<dbReference type="CDD" id="cd04077">
    <property type="entry name" value="Peptidases_S8_PCSK9_ProteinaseK_like"/>
    <property type="match status" value="1"/>
</dbReference>
<evidence type="ECO:0000313" key="10">
    <source>
        <dbReference type="EMBL" id="NYE73421.1"/>
    </source>
</evidence>
<dbReference type="SUPFAM" id="SSF54897">
    <property type="entry name" value="Protease propeptides/inhibitors"/>
    <property type="match status" value="1"/>
</dbReference>
<dbReference type="PROSITE" id="PS00138">
    <property type="entry name" value="SUBTILASE_SER"/>
    <property type="match status" value="1"/>
</dbReference>
<dbReference type="PANTHER" id="PTHR43806">
    <property type="entry name" value="PEPTIDASE S8"/>
    <property type="match status" value="1"/>
</dbReference>
<keyword evidence="2 5" id="KW-0645">Protease</keyword>
<evidence type="ECO:0000256" key="3">
    <source>
        <dbReference type="ARBA" id="ARBA00022801"/>
    </source>
</evidence>
<evidence type="ECO:0000256" key="4">
    <source>
        <dbReference type="ARBA" id="ARBA00022825"/>
    </source>
</evidence>
<organism evidence="10 11">
    <name type="scientific">Microlunatus parietis</name>
    <dbReference type="NCBI Taxonomy" id="682979"/>
    <lineage>
        <taxon>Bacteria</taxon>
        <taxon>Bacillati</taxon>
        <taxon>Actinomycetota</taxon>
        <taxon>Actinomycetes</taxon>
        <taxon>Propionibacteriales</taxon>
        <taxon>Propionibacteriaceae</taxon>
        <taxon>Microlunatus</taxon>
    </lineage>
</organism>
<dbReference type="GO" id="GO:0006508">
    <property type="term" value="P:proteolysis"/>
    <property type="evidence" value="ECO:0007669"/>
    <property type="project" value="UniProtKB-KW"/>
</dbReference>
<evidence type="ECO:0000256" key="2">
    <source>
        <dbReference type="ARBA" id="ARBA00022670"/>
    </source>
</evidence>
<dbReference type="AlphaFoldDB" id="A0A7Y9IAN5"/>
<dbReference type="GO" id="GO:0004252">
    <property type="term" value="F:serine-type endopeptidase activity"/>
    <property type="evidence" value="ECO:0007669"/>
    <property type="project" value="UniProtKB-UniRule"/>
</dbReference>
<sequence length="384" mass="39947">MRRFLKGFAAFAAIVLLSCAAAAPAAAEQPEDNRLGRYIVVLDERADLLGSTLRRLQSMTGLKIGHVYDKGLRGYSATMPKGLVKKLLADPQVKYVEPDQKGTGNGQFFPWGINRVQADLSYTKAGNGSGTVTGVNAYVIDSGVAPHPDLNVVKRLNFTEEPDTDCHGHGTHISGTIAARDNTSGVVGVAPGIPITSLKVLDCETHGWYSDMIAAINWITANAKKPAVANMSIGGNPSKALDDAIRRSAASGVVYGLSAGNKSKSACEQSPARAGAGTNNGIITVAAIGSGDREASFSNYGPCVDLWAPGVDIKSTGNSGGIGPMSGTSMAAPHVTGAAALYLSRHRTVTPSSVESWLKRAAVSPGTKSKDGRTIRLVCVKAVT</sequence>
<dbReference type="PROSITE" id="PS00137">
    <property type="entry name" value="SUBTILASE_HIS"/>
    <property type="match status" value="1"/>
</dbReference>
<gene>
    <name evidence="10" type="ORF">BKA15_004750</name>
</gene>
<keyword evidence="7" id="KW-0732">Signal</keyword>
<feature type="domain" description="Inhibitor I9" evidence="9">
    <location>
        <begin position="52"/>
        <end position="101"/>
    </location>
</feature>
<dbReference type="EMBL" id="JACCBU010000001">
    <property type="protein sequence ID" value="NYE73421.1"/>
    <property type="molecule type" value="Genomic_DNA"/>
</dbReference>
<dbReference type="PROSITE" id="PS51257">
    <property type="entry name" value="PROKAR_LIPOPROTEIN"/>
    <property type="match status" value="1"/>
</dbReference>
<feature type="signal peptide" evidence="7">
    <location>
        <begin position="1"/>
        <end position="27"/>
    </location>
</feature>
<dbReference type="InterPro" id="IPR034193">
    <property type="entry name" value="PCSK9_ProteinaseK-like"/>
</dbReference>
<proteinExistence type="inferred from homology"/>
<comment type="similarity">
    <text evidence="1 5 6">Belongs to the peptidase S8 family.</text>
</comment>
<dbReference type="Gene3D" id="3.30.70.80">
    <property type="entry name" value="Peptidase S8 propeptide/proteinase inhibitor I9"/>
    <property type="match status" value="1"/>
</dbReference>
<dbReference type="PROSITE" id="PS51892">
    <property type="entry name" value="SUBTILASE"/>
    <property type="match status" value="1"/>
</dbReference>
<dbReference type="PROSITE" id="PS00136">
    <property type="entry name" value="SUBTILASE_ASP"/>
    <property type="match status" value="1"/>
</dbReference>
<feature type="active site" description="Charge relay system" evidence="5">
    <location>
        <position position="329"/>
    </location>
</feature>
<evidence type="ECO:0000256" key="5">
    <source>
        <dbReference type="PROSITE-ProRule" id="PRU01240"/>
    </source>
</evidence>
<dbReference type="InterPro" id="IPR010259">
    <property type="entry name" value="S8pro/Inhibitor_I9"/>
</dbReference>
<dbReference type="Pfam" id="PF05922">
    <property type="entry name" value="Inhibitor_I9"/>
    <property type="match status" value="1"/>
</dbReference>
<feature type="chain" id="PRO_5031466026" evidence="7">
    <location>
        <begin position="28"/>
        <end position="384"/>
    </location>
</feature>
<evidence type="ECO:0000313" key="11">
    <source>
        <dbReference type="Proteomes" id="UP000569914"/>
    </source>
</evidence>
<feature type="active site" description="Charge relay system" evidence="5">
    <location>
        <position position="141"/>
    </location>
</feature>
<feature type="domain" description="Peptidase S8/S53" evidence="8">
    <location>
        <begin position="139"/>
        <end position="367"/>
    </location>
</feature>
<evidence type="ECO:0000259" key="9">
    <source>
        <dbReference type="Pfam" id="PF05922"/>
    </source>
</evidence>
<reference evidence="10 11" key="1">
    <citation type="submission" date="2020-07" db="EMBL/GenBank/DDBJ databases">
        <title>Sequencing the genomes of 1000 actinobacteria strains.</title>
        <authorList>
            <person name="Klenk H.-P."/>
        </authorList>
    </citation>
    <scope>NUCLEOTIDE SEQUENCE [LARGE SCALE GENOMIC DNA]</scope>
    <source>
        <strain evidence="10 11">DSM 22083</strain>
    </source>
</reference>
<dbReference type="SUPFAM" id="SSF52743">
    <property type="entry name" value="Subtilisin-like"/>
    <property type="match status" value="1"/>
</dbReference>
<dbReference type="InterPro" id="IPR037045">
    <property type="entry name" value="S8pro/Inhibitor_I9_sf"/>
</dbReference>
<dbReference type="InterPro" id="IPR000209">
    <property type="entry name" value="Peptidase_S8/S53_dom"/>
</dbReference>
<dbReference type="Gene3D" id="3.40.50.200">
    <property type="entry name" value="Peptidase S8/S53 domain"/>
    <property type="match status" value="1"/>
</dbReference>
<evidence type="ECO:0000259" key="8">
    <source>
        <dbReference type="Pfam" id="PF00082"/>
    </source>
</evidence>
<name>A0A7Y9IAN5_9ACTN</name>
<accession>A0A7Y9IAN5</accession>
<keyword evidence="4 5" id="KW-0720">Serine protease</keyword>
<dbReference type="Pfam" id="PF00082">
    <property type="entry name" value="Peptidase_S8"/>
    <property type="match status" value="1"/>
</dbReference>
<dbReference type="InterPro" id="IPR022398">
    <property type="entry name" value="Peptidase_S8_His-AS"/>
</dbReference>
<keyword evidence="11" id="KW-1185">Reference proteome</keyword>
<dbReference type="InterPro" id="IPR023828">
    <property type="entry name" value="Peptidase_S8_Ser-AS"/>
</dbReference>
<comment type="caution">
    <text evidence="10">The sequence shown here is derived from an EMBL/GenBank/DDBJ whole genome shotgun (WGS) entry which is preliminary data.</text>
</comment>
<dbReference type="InterPro" id="IPR015500">
    <property type="entry name" value="Peptidase_S8_subtilisin-rel"/>
</dbReference>
<evidence type="ECO:0000256" key="6">
    <source>
        <dbReference type="RuleBase" id="RU003355"/>
    </source>
</evidence>
<feature type="active site" description="Charge relay system" evidence="5">
    <location>
        <position position="169"/>
    </location>
</feature>
<dbReference type="Proteomes" id="UP000569914">
    <property type="component" value="Unassembled WGS sequence"/>
</dbReference>
<evidence type="ECO:0000256" key="1">
    <source>
        <dbReference type="ARBA" id="ARBA00011073"/>
    </source>
</evidence>
<dbReference type="InterPro" id="IPR036852">
    <property type="entry name" value="Peptidase_S8/S53_dom_sf"/>
</dbReference>